<organism evidence="2 3">
    <name type="scientific">Stakelama marina</name>
    <dbReference type="NCBI Taxonomy" id="2826939"/>
    <lineage>
        <taxon>Bacteria</taxon>
        <taxon>Pseudomonadati</taxon>
        <taxon>Pseudomonadota</taxon>
        <taxon>Alphaproteobacteria</taxon>
        <taxon>Sphingomonadales</taxon>
        <taxon>Sphingomonadaceae</taxon>
        <taxon>Stakelama</taxon>
    </lineage>
</organism>
<dbReference type="RefSeq" id="WP_284052999.1">
    <property type="nucleotide sequence ID" value="NZ_JAGRQC010000001.1"/>
</dbReference>
<dbReference type="AlphaFoldDB" id="A0A8T4ID01"/>
<accession>A0A8T4ID01</accession>
<dbReference type="EMBL" id="JAGRQC010000001">
    <property type="protein sequence ID" value="MBR0551734.1"/>
    <property type="molecule type" value="Genomic_DNA"/>
</dbReference>
<comment type="caution">
    <text evidence="2">The sequence shown here is derived from an EMBL/GenBank/DDBJ whole genome shotgun (WGS) entry which is preliminary data.</text>
</comment>
<evidence type="ECO:0000256" key="1">
    <source>
        <dbReference type="SAM" id="MobiDB-lite"/>
    </source>
</evidence>
<name>A0A8T4ID01_9SPHN</name>
<protein>
    <submittedName>
        <fullName evidence="2">Uncharacterized protein</fullName>
    </submittedName>
</protein>
<keyword evidence="3" id="KW-1185">Reference proteome</keyword>
<reference evidence="2" key="1">
    <citation type="submission" date="2021-04" db="EMBL/GenBank/DDBJ databases">
        <title>Ouciella asimina sp. nov., isolated from the surface seawater in the hydrothermal field of Okinawa Trough.</title>
        <authorList>
            <person name="Shuang W."/>
        </authorList>
    </citation>
    <scope>NUCLEOTIDE SEQUENCE</scope>
    <source>
        <strain evidence="2">LXI357</strain>
    </source>
</reference>
<feature type="region of interest" description="Disordered" evidence="1">
    <location>
        <begin position="69"/>
        <end position="89"/>
    </location>
</feature>
<evidence type="ECO:0000313" key="3">
    <source>
        <dbReference type="Proteomes" id="UP000676996"/>
    </source>
</evidence>
<gene>
    <name evidence="2" type="ORF">J7S20_04360</name>
</gene>
<evidence type="ECO:0000313" key="2">
    <source>
        <dbReference type="EMBL" id="MBR0551734.1"/>
    </source>
</evidence>
<sequence>MHRISRADLHDRLYVTVKSIPKHLLAALRGKLPVASDQAAAAIANLLCDEVDGPDRMVIEAESVSDGTCERRPGRFGVTEPDPISYADG</sequence>
<proteinExistence type="predicted"/>
<dbReference type="Proteomes" id="UP000676996">
    <property type="component" value="Unassembled WGS sequence"/>
</dbReference>